<protein>
    <submittedName>
        <fullName evidence="1">Uncharacterized protein</fullName>
    </submittedName>
</protein>
<reference evidence="2" key="2">
    <citation type="submission" date="2015-01" db="EMBL/GenBank/DDBJ databases">
        <title>Evolutionary Origins and Diversification of the Mycorrhizal Mutualists.</title>
        <authorList>
            <consortium name="DOE Joint Genome Institute"/>
            <consortium name="Mycorrhizal Genomics Consortium"/>
            <person name="Kohler A."/>
            <person name="Kuo A."/>
            <person name="Nagy L.G."/>
            <person name="Floudas D."/>
            <person name="Copeland A."/>
            <person name="Barry K.W."/>
            <person name="Cichocki N."/>
            <person name="Veneault-Fourrey C."/>
            <person name="LaButti K."/>
            <person name="Lindquist E.A."/>
            <person name="Lipzen A."/>
            <person name="Lundell T."/>
            <person name="Morin E."/>
            <person name="Murat C."/>
            <person name="Riley R."/>
            <person name="Ohm R."/>
            <person name="Sun H."/>
            <person name="Tunlid A."/>
            <person name="Henrissat B."/>
            <person name="Grigoriev I.V."/>
            <person name="Hibbett D.S."/>
            <person name="Martin F."/>
        </authorList>
    </citation>
    <scope>NUCLEOTIDE SEQUENCE [LARGE SCALE GENOMIC DNA]</scope>
    <source>
        <strain evidence="2">Foug A</strain>
    </source>
</reference>
<reference evidence="1 2" key="1">
    <citation type="submission" date="2014-04" db="EMBL/GenBank/DDBJ databases">
        <authorList>
            <consortium name="DOE Joint Genome Institute"/>
            <person name="Kuo A."/>
            <person name="Kohler A."/>
            <person name="Nagy L.G."/>
            <person name="Floudas D."/>
            <person name="Copeland A."/>
            <person name="Barry K.W."/>
            <person name="Cichocki N."/>
            <person name="Veneault-Fourrey C."/>
            <person name="LaButti K."/>
            <person name="Lindquist E.A."/>
            <person name="Lipzen A."/>
            <person name="Lundell T."/>
            <person name="Morin E."/>
            <person name="Murat C."/>
            <person name="Sun H."/>
            <person name="Tunlid A."/>
            <person name="Henrissat B."/>
            <person name="Grigoriev I.V."/>
            <person name="Hibbett D.S."/>
            <person name="Martin F."/>
            <person name="Nordberg H.P."/>
            <person name="Cantor M.N."/>
            <person name="Hua S.X."/>
        </authorList>
    </citation>
    <scope>NUCLEOTIDE SEQUENCE [LARGE SCALE GENOMIC DNA]</scope>
    <source>
        <strain evidence="1 2">Foug A</strain>
    </source>
</reference>
<dbReference type="HOGENOM" id="CLU_1918331_0_0_1"/>
<dbReference type="InParanoid" id="A0A0C3E2U6"/>
<gene>
    <name evidence="1" type="ORF">SCLCIDRAFT_8973</name>
</gene>
<evidence type="ECO:0000313" key="1">
    <source>
        <dbReference type="EMBL" id="KIM62819.1"/>
    </source>
</evidence>
<accession>A0A0C3E2U6</accession>
<dbReference type="EMBL" id="KN822039">
    <property type="protein sequence ID" value="KIM62819.1"/>
    <property type="molecule type" value="Genomic_DNA"/>
</dbReference>
<dbReference type="Proteomes" id="UP000053989">
    <property type="component" value="Unassembled WGS sequence"/>
</dbReference>
<dbReference type="AlphaFoldDB" id="A0A0C3E2U6"/>
<sequence length="132" mass="15219">MFGRQALKPEIVWSEVLLHEEDFPDNWVWWELHLADLEDLNARWGVPHCQHGVHKYFLLARNYCYLTTKPPLSVCHLGVTWLKIGLEVPHRTVEHDVANPGRYVEREDVDAQILSVASVVQAHTCDIDSLAI</sequence>
<keyword evidence="2" id="KW-1185">Reference proteome</keyword>
<organism evidence="1 2">
    <name type="scientific">Scleroderma citrinum Foug A</name>
    <dbReference type="NCBI Taxonomy" id="1036808"/>
    <lineage>
        <taxon>Eukaryota</taxon>
        <taxon>Fungi</taxon>
        <taxon>Dikarya</taxon>
        <taxon>Basidiomycota</taxon>
        <taxon>Agaricomycotina</taxon>
        <taxon>Agaricomycetes</taxon>
        <taxon>Agaricomycetidae</taxon>
        <taxon>Boletales</taxon>
        <taxon>Sclerodermatineae</taxon>
        <taxon>Sclerodermataceae</taxon>
        <taxon>Scleroderma</taxon>
    </lineage>
</organism>
<proteinExistence type="predicted"/>
<name>A0A0C3E2U6_9AGAM</name>
<evidence type="ECO:0000313" key="2">
    <source>
        <dbReference type="Proteomes" id="UP000053989"/>
    </source>
</evidence>